<keyword evidence="2" id="KW-1185">Reference proteome</keyword>
<gene>
    <name evidence="1" type="ORF">HGM15179_016579</name>
</gene>
<dbReference type="AlphaFoldDB" id="A0A8K1G2C7"/>
<sequence length="121" mass="13205">MKVKLQGKRVPIYGNSQDHVLNLSQCDSSHLASFTPTLFAATDKTVVDLDKIKLEAVLTPLQSMSAAEDLQLEAVLTPLQSMSAAEDLQVQETPPGALSWFGFLIIVTNQRLNLCTIPPLK</sequence>
<comment type="caution">
    <text evidence="1">The sequence shown here is derived from an EMBL/GenBank/DDBJ whole genome shotgun (WGS) entry which is preliminary data.</text>
</comment>
<accession>A0A8K1G2C7</accession>
<reference evidence="1" key="1">
    <citation type="submission" date="2019-04" db="EMBL/GenBank/DDBJ databases">
        <title>Genome assembly of Zosterops borbonicus 15179.</title>
        <authorList>
            <person name="Leroy T."/>
            <person name="Anselmetti Y."/>
            <person name="Tilak M.-K."/>
            <person name="Nabholz B."/>
        </authorList>
    </citation>
    <scope>NUCLEOTIDE SEQUENCE</scope>
    <source>
        <strain evidence="1">HGM_15179</strain>
        <tissue evidence="1">Muscle</tissue>
    </source>
</reference>
<proteinExistence type="predicted"/>
<name>A0A8K1G2C7_9PASS</name>
<evidence type="ECO:0000313" key="2">
    <source>
        <dbReference type="Proteomes" id="UP000796761"/>
    </source>
</evidence>
<dbReference type="Proteomes" id="UP000796761">
    <property type="component" value="Unassembled WGS sequence"/>
</dbReference>
<dbReference type="EMBL" id="SWJQ01000846">
    <property type="protein sequence ID" value="TRZ10530.1"/>
    <property type="molecule type" value="Genomic_DNA"/>
</dbReference>
<evidence type="ECO:0000313" key="1">
    <source>
        <dbReference type="EMBL" id="TRZ10530.1"/>
    </source>
</evidence>
<protein>
    <submittedName>
        <fullName evidence="1">Uncharacterized protein</fullName>
    </submittedName>
</protein>
<organism evidence="1 2">
    <name type="scientific">Zosterops borbonicus</name>
    <dbReference type="NCBI Taxonomy" id="364589"/>
    <lineage>
        <taxon>Eukaryota</taxon>
        <taxon>Metazoa</taxon>
        <taxon>Chordata</taxon>
        <taxon>Craniata</taxon>
        <taxon>Vertebrata</taxon>
        <taxon>Euteleostomi</taxon>
        <taxon>Archelosauria</taxon>
        <taxon>Archosauria</taxon>
        <taxon>Dinosauria</taxon>
        <taxon>Saurischia</taxon>
        <taxon>Theropoda</taxon>
        <taxon>Coelurosauria</taxon>
        <taxon>Aves</taxon>
        <taxon>Neognathae</taxon>
        <taxon>Neoaves</taxon>
        <taxon>Telluraves</taxon>
        <taxon>Australaves</taxon>
        <taxon>Passeriformes</taxon>
        <taxon>Sylvioidea</taxon>
        <taxon>Zosteropidae</taxon>
        <taxon>Zosterops</taxon>
    </lineage>
</organism>